<sequence>MDYLLRMTHIVEEGGPWERCLQLLHLLKNCGHLPSLPIIITPDDVRQVGTKMVFDSQPPAMRQLSLFRSRADDVGFPSIFSKRIKSRDRQALTEAFNRFLTPDMLPGDLPAVHTSDPPVIYDRYGATSSSDIAASFTDMCLYAIFTDIAGIHGFVEPDEIMTRTAQQQLMERLGQLTSRMDPTWSGSRLAYVWMGRFPEWGWCNTNVVVCGDKATDEFAALVHVDVFHLFHQPSQTCDLWIVTTEPRVPRQRSSAQRCPRTAALIRAKVDAMEAESLVARRCAY</sequence>
<dbReference type="AlphaFoldDB" id="A0A0G4H6P3"/>
<name>A0A0G4H6P3_VITBC</name>
<dbReference type="PhylomeDB" id="A0A0G4H6P3"/>
<dbReference type="VEuPathDB" id="CryptoDB:Vbra_10712"/>
<organism evidence="1 2">
    <name type="scientific">Vitrella brassicaformis (strain CCMP3155)</name>
    <dbReference type="NCBI Taxonomy" id="1169540"/>
    <lineage>
        <taxon>Eukaryota</taxon>
        <taxon>Sar</taxon>
        <taxon>Alveolata</taxon>
        <taxon>Colpodellida</taxon>
        <taxon>Vitrellaceae</taxon>
        <taxon>Vitrella</taxon>
    </lineage>
</organism>
<dbReference type="EMBL" id="CDMY01001040">
    <property type="protein sequence ID" value="CEM39499.1"/>
    <property type="molecule type" value="Genomic_DNA"/>
</dbReference>
<evidence type="ECO:0000313" key="2">
    <source>
        <dbReference type="Proteomes" id="UP000041254"/>
    </source>
</evidence>
<accession>A0A0G4H6P3</accession>
<reference evidence="1 2" key="1">
    <citation type="submission" date="2014-11" db="EMBL/GenBank/DDBJ databases">
        <authorList>
            <person name="Zhu J."/>
            <person name="Qi W."/>
            <person name="Song R."/>
        </authorList>
    </citation>
    <scope>NUCLEOTIDE SEQUENCE [LARGE SCALE GENOMIC DNA]</scope>
</reference>
<dbReference type="Proteomes" id="UP000041254">
    <property type="component" value="Unassembled WGS sequence"/>
</dbReference>
<proteinExistence type="predicted"/>
<protein>
    <submittedName>
        <fullName evidence="1">Uncharacterized protein</fullName>
    </submittedName>
</protein>
<dbReference type="InParanoid" id="A0A0G4H6P3"/>
<gene>
    <name evidence="1" type="ORF">Vbra_10712</name>
</gene>
<evidence type="ECO:0000313" key="1">
    <source>
        <dbReference type="EMBL" id="CEM39499.1"/>
    </source>
</evidence>
<keyword evidence="2" id="KW-1185">Reference proteome</keyword>